<dbReference type="EMBL" id="JBHRYJ010000006">
    <property type="protein sequence ID" value="MFC3678018.1"/>
    <property type="molecule type" value="Genomic_DNA"/>
</dbReference>
<dbReference type="SUPFAM" id="SSF52540">
    <property type="entry name" value="P-loop containing nucleoside triphosphate hydrolases"/>
    <property type="match status" value="1"/>
</dbReference>
<evidence type="ECO:0000259" key="4">
    <source>
        <dbReference type="PROSITE" id="PS50893"/>
    </source>
</evidence>
<evidence type="ECO:0000256" key="1">
    <source>
        <dbReference type="ARBA" id="ARBA00022448"/>
    </source>
</evidence>
<keyword evidence="6" id="KW-1185">Reference proteome</keyword>
<evidence type="ECO:0000313" key="6">
    <source>
        <dbReference type="Proteomes" id="UP001595711"/>
    </source>
</evidence>
<dbReference type="Gene3D" id="3.40.50.300">
    <property type="entry name" value="P-loop containing nucleotide triphosphate hydrolases"/>
    <property type="match status" value="1"/>
</dbReference>
<dbReference type="InterPro" id="IPR003439">
    <property type="entry name" value="ABC_transporter-like_ATP-bd"/>
</dbReference>
<keyword evidence="3 5" id="KW-0067">ATP-binding</keyword>
<reference evidence="6" key="1">
    <citation type="journal article" date="2019" name="Int. J. Syst. Evol. Microbiol.">
        <title>The Global Catalogue of Microorganisms (GCM) 10K type strain sequencing project: providing services to taxonomists for standard genome sequencing and annotation.</title>
        <authorList>
            <consortium name="The Broad Institute Genomics Platform"/>
            <consortium name="The Broad Institute Genome Sequencing Center for Infectious Disease"/>
            <person name="Wu L."/>
            <person name="Ma J."/>
        </authorList>
    </citation>
    <scope>NUCLEOTIDE SEQUENCE [LARGE SCALE GENOMIC DNA]</scope>
    <source>
        <strain evidence="6">KCTC 42182</strain>
    </source>
</reference>
<organism evidence="5 6">
    <name type="scientific">Ferrovibrio xuzhouensis</name>
    <dbReference type="NCBI Taxonomy" id="1576914"/>
    <lineage>
        <taxon>Bacteria</taxon>
        <taxon>Pseudomonadati</taxon>
        <taxon>Pseudomonadota</taxon>
        <taxon>Alphaproteobacteria</taxon>
        <taxon>Rhodospirillales</taxon>
        <taxon>Rhodospirillaceae</taxon>
        <taxon>Ferrovibrio</taxon>
    </lineage>
</organism>
<feature type="domain" description="ABC transporter" evidence="4">
    <location>
        <begin position="4"/>
        <end position="252"/>
    </location>
</feature>
<dbReference type="InterPro" id="IPR032823">
    <property type="entry name" value="BCA_ABC_TP_C"/>
</dbReference>
<dbReference type="InterPro" id="IPR003593">
    <property type="entry name" value="AAA+_ATPase"/>
</dbReference>
<dbReference type="PROSITE" id="PS50893">
    <property type="entry name" value="ABC_TRANSPORTER_2"/>
    <property type="match status" value="1"/>
</dbReference>
<dbReference type="Pfam" id="PF00005">
    <property type="entry name" value="ABC_tran"/>
    <property type="match status" value="1"/>
</dbReference>
<dbReference type="Proteomes" id="UP001595711">
    <property type="component" value="Unassembled WGS sequence"/>
</dbReference>
<evidence type="ECO:0000256" key="3">
    <source>
        <dbReference type="ARBA" id="ARBA00022840"/>
    </source>
</evidence>
<keyword evidence="2" id="KW-0547">Nucleotide-binding</keyword>
<accession>A0ABV7VKH9</accession>
<dbReference type="GO" id="GO:0005524">
    <property type="term" value="F:ATP binding"/>
    <property type="evidence" value="ECO:0007669"/>
    <property type="project" value="UniProtKB-KW"/>
</dbReference>
<keyword evidence="1" id="KW-0813">Transport</keyword>
<dbReference type="RefSeq" id="WP_379729654.1">
    <property type="nucleotide sequence ID" value="NZ_JBHRYJ010000006.1"/>
</dbReference>
<dbReference type="InterPro" id="IPR027417">
    <property type="entry name" value="P-loop_NTPase"/>
</dbReference>
<dbReference type="Pfam" id="PF12399">
    <property type="entry name" value="BCA_ABC_TP_C"/>
    <property type="match status" value="1"/>
</dbReference>
<sequence>MTMLNVDNVSRRFGGLQATRNVCFQVNRGEIVSLIGPNGAGKTTMFNMITGFVTPNEGEITFDGVSVGHLKPHKIAQLGIVRSFQITNVFSGLTVRENLVTAHYLRARGSFLETMFNTSSARARDRDVQENVDSILTLVGLQELAEEEARNLAYGKLRLLEIAIGLSAAPRLLLLDEPAAGLNTEESVRLVALLRHICRELDITILLVEHDMNVVMEVSDRVVVLNFGEKIAEGTPADIRSNAAVIEAYLGGSLEVSGEAAHA</sequence>
<comment type="caution">
    <text evidence="5">The sequence shown here is derived from an EMBL/GenBank/DDBJ whole genome shotgun (WGS) entry which is preliminary data.</text>
</comment>
<name>A0ABV7VKH9_9PROT</name>
<dbReference type="PANTHER" id="PTHR45772">
    <property type="entry name" value="CONSERVED COMPONENT OF ABC TRANSPORTER FOR NATURAL AMINO ACIDS-RELATED"/>
    <property type="match status" value="1"/>
</dbReference>
<gene>
    <name evidence="5" type="ORF">ACFOOQ_20865</name>
</gene>
<protein>
    <submittedName>
        <fullName evidence="5">ABC transporter ATP-binding protein</fullName>
    </submittedName>
</protein>
<dbReference type="PANTHER" id="PTHR45772:SF4">
    <property type="entry name" value="ABC TRANSPORTER ATP-BINDING PROTEIN"/>
    <property type="match status" value="1"/>
</dbReference>
<dbReference type="SMART" id="SM00382">
    <property type="entry name" value="AAA"/>
    <property type="match status" value="1"/>
</dbReference>
<proteinExistence type="predicted"/>
<dbReference type="CDD" id="cd03219">
    <property type="entry name" value="ABC_Mj1267_LivG_branched"/>
    <property type="match status" value="1"/>
</dbReference>
<dbReference type="InterPro" id="IPR051120">
    <property type="entry name" value="ABC_AA/LPS_Transport"/>
</dbReference>
<evidence type="ECO:0000313" key="5">
    <source>
        <dbReference type="EMBL" id="MFC3678018.1"/>
    </source>
</evidence>
<evidence type="ECO:0000256" key="2">
    <source>
        <dbReference type="ARBA" id="ARBA00022741"/>
    </source>
</evidence>